<feature type="compositionally biased region" description="Polar residues" evidence="1">
    <location>
        <begin position="1"/>
        <end position="10"/>
    </location>
</feature>
<reference evidence="2 4" key="1">
    <citation type="submission" date="2016-08" db="EMBL/GenBank/DDBJ databases">
        <authorList>
            <person name="Seilhamer J.J."/>
        </authorList>
    </citation>
    <scope>NUCLEOTIDE SEQUENCE [LARGE SCALE GENOMIC DNA]</scope>
    <source>
        <strain evidence="2 4">CFBP2542</strain>
    </source>
</reference>
<name>A0A2S7DST7_9XANT</name>
<dbReference type="Proteomes" id="UP000239561">
    <property type="component" value="Unassembled WGS sequence"/>
</dbReference>
<proteinExistence type="predicted"/>
<dbReference type="Proteomes" id="UP001214201">
    <property type="component" value="Chromosome"/>
</dbReference>
<dbReference type="AlphaFoldDB" id="A0A2S7DST7"/>
<keyword evidence="5" id="KW-1185">Reference proteome</keyword>
<dbReference type="EMBL" id="MDED01000012">
    <property type="protein sequence ID" value="PPU76892.1"/>
    <property type="molecule type" value="Genomic_DNA"/>
</dbReference>
<feature type="region of interest" description="Disordered" evidence="1">
    <location>
        <begin position="1"/>
        <end position="33"/>
    </location>
</feature>
<protein>
    <submittedName>
        <fullName evidence="2">Uncharacterized protein</fullName>
    </submittedName>
</protein>
<organism evidence="2 4">
    <name type="scientific">Xanthomonas cucurbitae</name>
    <dbReference type="NCBI Taxonomy" id="56453"/>
    <lineage>
        <taxon>Bacteria</taxon>
        <taxon>Pseudomonadati</taxon>
        <taxon>Pseudomonadota</taxon>
        <taxon>Gammaproteobacteria</taxon>
        <taxon>Lysobacterales</taxon>
        <taxon>Lysobacteraceae</taxon>
        <taxon>Xanthomonas</taxon>
    </lineage>
</organism>
<evidence type="ECO:0000313" key="3">
    <source>
        <dbReference type="EMBL" id="WDM70554.1"/>
    </source>
</evidence>
<evidence type="ECO:0000313" key="2">
    <source>
        <dbReference type="EMBL" id="PPU76892.1"/>
    </source>
</evidence>
<reference evidence="3 5" key="2">
    <citation type="submission" date="2021-08" db="EMBL/GenBank/DDBJ databases">
        <title>Genome sequences of Xanthomonas cucurbitae isolates from 5 Midwestern US states.</title>
        <authorList>
            <person name="Hind S.R."/>
        </authorList>
    </citation>
    <scope>NUCLEOTIDE SEQUENCE [LARGE SCALE GENOMIC DNA]</scope>
    <source>
        <strain evidence="3 5">OH_261</strain>
    </source>
</reference>
<sequence>MSSSTVTQESVPAAAGSQHAVAEQVHGKPMDSTEAAHRMAFLCQTESAKKPQTLLPPQVCDDNVA</sequence>
<gene>
    <name evidence="3" type="ORF">K6978_14205</name>
    <name evidence="2" type="ORF">XcuCFBP2542_08565</name>
</gene>
<evidence type="ECO:0000313" key="4">
    <source>
        <dbReference type="Proteomes" id="UP000239561"/>
    </source>
</evidence>
<evidence type="ECO:0000256" key="1">
    <source>
        <dbReference type="SAM" id="MobiDB-lite"/>
    </source>
</evidence>
<dbReference type="RefSeq" id="WP_104603173.1">
    <property type="nucleotide sequence ID" value="NZ_CP033326.1"/>
</dbReference>
<evidence type="ECO:0000313" key="5">
    <source>
        <dbReference type="Proteomes" id="UP001214201"/>
    </source>
</evidence>
<dbReference type="OrthoDB" id="6002163at2"/>
<dbReference type="EMBL" id="CP082214">
    <property type="protein sequence ID" value="WDM70554.1"/>
    <property type="molecule type" value="Genomic_DNA"/>
</dbReference>
<accession>A0A2S7DST7</accession>